<dbReference type="EMBL" id="JAAIII010000001">
    <property type="protein sequence ID" value="NMM92848.1"/>
    <property type="molecule type" value="Genomic_DNA"/>
</dbReference>
<feature type="domain" description="Response regulatory" evidence="4">
    <location>
        <begin position="8"/>
        <end position="127"/>
    </location>
</feature>
<keyword evidence="2" id="KW-0597">Phosphoprotein</keyword>
<sequence length="207" mass="23096">MNVNNVATVGIVDNDPLVAKALEDMFTNRPTPLQVMWSVCDGREALSLCSCDAMRPEVIFTDLQMPTMSGKDLANRVTTHWANVFMIGITAFNLTYTRQELIEAGIKAVLRKEASVQEYVHTVGVVTGKDFLRTWEERSLAASRMLLTDTEITVLREYLKGRTTSSVARLLHMSEGTVKSHMNNAYSKMGVHSRIEAIKVCIQEGLL</sequence>
<dbReference type="AlphaFoldDB" id="A0A7Y0EMY3"/>
<dbReference type="Pfam" id="PF00196">
    <property type="entry name" value="GerE"/>
    <property type="match status" value="1"/>
</dbReference>
<dbReference type="InterPro" id="IPR001789">
    <property type="entry name" value="Sig_transdc_resp-reg_receiver"/>
</dbReference>
<evidence type="ECO:0000256" key="2">
    <source>
        <dbReference type="PROSITE-ProRule" id="PRU00169"/>
    </source>
</evidence>
<comment type="caution">
    <text evidence="5">The sequence shown here is derived from an EMBL/GenBank/DDBJ whole genome shotgun (WGS) entry which is preliminary data.</text>
</comment>
<dbReference type="PROSITE" id="PS00622">
    <property type="entry name" value="HTH_LUXR_1"/>
    <property type="match status" value="1"/>
</dbReference>
<dbReference type="InterPro" id="IPR011006">
    <property type="entry name" value="CheY-like_superfamily"/>
</dbReference>
<feature type="domain" description="HTH luxR-type" evidence="3">
    <location>
        <begin position="140"/>
        <end position="205"/>
    </location>
</feature>
<dbReference type="InterPro" id="IPR000792">
    <property type="entry name" value="Tscrpt_reg_LuxR_C"/>
</dbReference>
<name>A0A7Y0EMY3_9BIFI</name>
<dbReference type="SUPFAM" id="SSF46894">
    <property type="entry name" value="C-terminal effector domain of the bipartite response regulators"/>
    <property type="match status" value="1"/>
</dbReference>
<dbReference type="SMART" id="SM00448">
    <property type="entry name" value="REC"/>
    <property type="match status" value="1"/>
</dbReference>
<dbReference type="SMART" id="SM00421">
    <property type="entry name" value="HTH_LUXR"/>
    <property type="match status" value="1"/>
</dbReference>
<gene>
    <name evidence="5" type="ORF">G1C95_0033</name>
</gene>
<dbReference type="Pfam" id="PF00072">
    <property type="entry name" value="Response_reg"/>
    <property type="match status" value="1"/>
</dbReference>
<proteinExistence type="predicted"/>
<evidence type="ECO:0000259" key="4">
    <source>
        <dbReference type="PROSITE" id="PS50110"/>
    </source>
</evidence>
<dbReference type="PRINTS" id="PR00038">
    <property type="entry name" value="HTHLUXR"/>
</dbReference>
<dbReference type="PANTHER" id="PTHR43214">
    <property type="entry name" value="TWO-COMPONENT RESPONSE REGULATOR"/>
    <property type="match status" value="1"/>
</dbReference>
<dbReference type="SUPFAM" id="SSF52172">
    <property type="entry name" value="CheY-like"/>
    <property type="match status" value="1"/>
</dbReference>
<protein>
    <submittedName>
        <fullName evidence="5">DNA-binding response regulator</fullName>
    </submittedName>
</protein>
<reference evidence="5 6" key="1">
    <citation type="submission" date="2020-02" db="EMBL/GenBank/DDBJ databases">
        <title>Characterization of phylogenetic diversity of novel bifidobacterial species isolated in Czech ZOOs.</title>
        <authorList>
            <person name="Lugli G.A."/>
            <person name="Vera N.B."/>
            <person name="Ventura M."/>
        </authorList>
    </citation>
    <scope>NUCLEOTIDE SEQUENCE [LARGE SCALE GENOMIC DNA]</scope>
    <source>
        <strain evidence="5 6">DSM 109957</strain>
    </source>
</reference>
<dbReference type="PROSITE" id="PS50043">
    <property type="entry name" value="HTH_LUXR_2"/>
    <property type="match status" value="1"/>
</dbReference>
<dbReference type="Gene3D" id="1.10.10.10">
    <property type="entry name" value="Winged helix-like DNA-binding domain superfamily/Winged helix DNA-binding domain"/>
    <property type="match status" value="1"/>
</dbReference>
<dbReference type="RefSeq" id="WP_169170942.1">
    <property type="nucleotide sequence ID" value="NZ_JAAIII010000001.1"/>
</dbReference>
<keyword evidence="1 5" id="KW-0238">DNA-binding</keyword>
<evidence type="ECO:0000313" key="5">
    <source>
        <dbReference type="EMBL" id="NMM92848.1"/>
    </source>
</evidence>
<dbReference type="GO" id="GO:0006355">
    <property type="term" value="P:regulation of DNA-templated transcription"/>
    <property type="evidence" value="ECO:0007669"/>
    <property type="project" value="InterPro"/>
</dbReference>
<dbReference type="GO" id="GO:0000160">
    <property type="term" value="P:phosphorelay signal transduction system"/>
    <property type="evidence" value="ECO:0007669"/>
    <property type="project" value="InterPro"/>
</dbReference>
<evidence type="ECO:0000259" key="3">
    <source>
        <dbReference type="PROSITE" id="PS50043"/>
    </source>
</evidence>
<organism evidence="5 6">
    <name type="scientific">Bifidobacterium oedipodis</name>
    <dbReference type="NCBI Taxonomy" id="2675322"/>
    <lineage>
        <taxon>Bacteria</taxon>
        <taxon>Bacillati</taxon>
        <taxon>Actinomycetota</taxon>
        <taxon>Actinomycetes</taxon>
        <taxon>Bifidobacteriales</taxon>
        <taxon>Bifidobacteriaceae</taxon>
        <taxon>Bifidobacterium</taxon>
    </lineage>
</organism>
<dbReference type="Gene3D" id="3.40.50.2300">
    <property type="match status" value="1"/>
</dbReference>
<dbReference type="InterPro" id="IPR016032">
    <property type="entry name" value="Sig_transdc_resp-reg_C-effctor"/>
</dbReference>
<evidence type="ECO:0000313" key="6">
    <source>
        <dbReference type="Proteomes" id="UP000532194"/>
    </source>
</evidence>
<dbReference type="InterPro" id="IPR036388">
    <property type="entry name" value="WH-like_DNA-bd_sf"/>
</dbReference>
<feature type="modified residue" description="4-aspartylphosphate" evidence="2">
    <location>
        <position position="62"/>
    </location>
</feature>
<keyword evidence="6" id="KW-1185">Reference proteome</keyword>
<dbReference type="Proteomes" id="UP000532194">
    <property type="component" value="Unassembled WGS sequence"/>
</dbReference>
<evidence type="ECO:0000256" key="1">
    <source>
        <dbReference type="ARBA" id="ARBA00023125"/>
    </source>
</evidence>
<dbReference type="InterPro" id="IPR039420">
    <property type="entry name" value="WalR-like"/>
</dbReference>
<dbReference type="GO" id="GO:0003677">
    <property type="term" value="F:DNA binding"/>
    <property type="evidence" value="ECO:0007669"/>
    <property type="project" value="UniProtKB-KW"/>
</dbReference>
<dbReference type="CDD" id="cd06170">
    <property type="entry name" value="LuxR_C_like"/>
    <property type="match status" value="1"/>
</dbReference>
<accession>A0A7Y0EMY3</accession>
<dbReference type="PROSITE" id="PS50110">
    <property type="entry name" value="RESPONSE_REGULATORY"/>
    <property type="match status" value="1"/>
</dbReference>